<keyword evidence="1" id="KW-1133">Transmembrane helix</keyword>
<comment type="caution">
    <text evidence="2">The sequence shown here is derived from an EMBL/GenBank/DDBJ whole genome shotgun (WGS) entry which is preliminary data.</text>
</comment>
<evidence type="ECO:0000313" key="2">
    <source>
        <dbReference type="EMBL" id="MFC5270369.1"/>
    </source>
</evidence>
<evidence type="ECO:0000256" key="1">
    <source>
        <dbReference type="SAM" id="Phobius"/>
    </source>
</evidence>
<dbReference type="RefSeq" id="WP_378016740.1">
    <property type="nucleotide sequence ID" value="NZ_JBHSKT010000003.1"/>
</dbReference>
<keyword evidence="1" id="KW-0812">Transmembrane</keyword>
<feature type="transmembrane region" description="Helical" evidence="1">
    <location>
        <begin position="88"/>
        <end position="109"/>
    </location>
</feature>
<sequence>MEILKISIKENIVIRDIILSVFTGSYFLLVWLFHVPVINYFFNKVGIWFNNPYMGFTFFILYLVTPISAGLLTFKLKKFKQFSFDKTLINNLVSSLTFALPMFVLIFLSEKDFSIFALIGVLFFSTLFSFINAALSATFLSRILTKQPQ</sequence>
<name>A0ABW0E7U1_9BACT</name>
<proteinExistence type="predicted"/>
<protein>
    <submittedName>
        <fullName evidence="2">Uncharacterized protein</fullName>
    </submittedName>
</protein>
<evidence type="ECO:0000313" key="3">
    <source>
        <dbReference type="Proteomes" id="UP001596161"/>
    </source>
</evidence>
<gene>
    <name evidence="2" type="ORF">ACFPIB_07105</name>
</gene>
<dbReference type="Proteomes" id="UP001596161">
    <property type="component" value="Unassembled WGS sequence"/>
</dbReference>
<keyword evidence="3" id="KW-1185">Reference proteome</keyword>
<keyword evidence="1" id="KW-0472">Membrane</keyword>
<feature type="transmembrane region" description="Helical" evidence="1">
    <location>
        <begin position="53"/>
        <end position="76"/>
    </location>
</feature>
<organism evidence="2 3">
    <name type="scientific">Adhaeribacter terreus</name>
    <dbReference type="NCBI Taxonomy" id="529703"/>
    <lineage>
        <taxon>Bacteria</taxon>
        <taxon>Pseudomonadati</taxon>
        <taxon>Bacteroidota</taxon>
        <taxon>Cytophagia</taxon>
        <taxon>Cytophagales</taxon>
        <taxon>Hymenobacteraceae</taxon>
        <taxon>Adhaeribacter</taxon>
    </lineage>
</organism>
<dbReference type="EMBL" id="JBHSKT010000003">
    <property type="protein sequence ID" value="MFC5270369.1"/>
    <property type="molecule type" value="Genomic_DNA"/>
</dbReference>
<accession>A0ABW0E7U1</accession>
<reference evidence="3" key="1">
    <citation type="journal article" date="2019" name="Int. J. Syst. Evol. Microbiol.">
        <title>The Global Catalogue of Microorganisms (GCM) 10K type strain sequencing project: providing services to taxonomists for standard genome sequencing and annotation.</title>
        <authorList>
            <consortium name="The Broad Institute Genomics Platform"/>
            <consortium name="The Broad Institute Genome Sequencing Center for Infectious Disease"/>
            <person name="Wu L."/>
            <person name="Ma J."/>
        </authorList>
    </citation>
    <scope>NUCLEOTIDE SEQUENCE [LARGE SCALE GENOMIC DNA]</scope>
    <source>
        <strain evidence="3">KACC 12602</strain>
    </source>
</reference>
<feature type="transmembrane region" description="Helical" evidence="1">
    <location>
        <begin position="115"/>
        <end position="140"/>
    </location>
</feature>
<feature type="transmembrane region" description="Helical" evidence="1">
    <location>
        <begin position="12"/>
        <end position="33"/>
    </location>
</feature>